<gene>
    <name evidence="2" type="ORF">N658DRAFT_286687</name>
</gene>
<organism evidence="2 3">
    <name type="scientific">Parathielavia hyrcaniae</name>
    <dbReference type="NCBI Taxonomy" id="113614"/>
    <lineage>
        <taxon>Eukaryota</taxon>
        <taxon>Fungi</taxon>
        <taxon>Dikarya</taxon>
        <taxon>Ascomycota</taxon>
        <taxon>Pezizomycotina</taxon>
        <taxon>Sordariomycetes</taxon>
        <taxon>Sordariomycetidae</taxon>
        <taxon>Sordariales</taxon>
        <taxon>Chaetomiaceae</taxon>
        <taxon>Parathielavia</taxon>
    </lineage>
</organism>
<sequence length="190" mass="21729">MAWPNKRVDEFSQTFGIISHDPWMITSDFHWQTRQPIAVATWILQRLGCERRAMSSEQTMTLPYLVFSGLIITSRRLVQEILYSRPSILNFLNHIPLQLPSILTLTSPRGHVQSRRCQGLDHKPPLSPILTSDDVTIRLVPLFIDTRSFIPTETDEMRSKKSGSTIRTGLSGLTPSRPSTSRRRGENEEM</sequence>
<comment type="caution">
    <text evidence="2">The sequence shown here is derived from an EMBL/GenBank/DDBJ whole genome shotgun (WGS) entry which is preliminary data.</text>
</comment>
<feature type="region of interest" description="Disordered" evidence="1">
    <location>
        <begin position="154"/>
        <end position="190"/>
    </location>
</feature>
<feature type="compositionally biased region" description="Low complexity" evidence="1">
    <location>
        <begin position="170"/>
        <end position="179"/>
    </location>
</feature>
<keyword evidence="3" id="KW-1185">Reference proteome</keyword>
<dbReference type="EMBL" id="MU863628">
    <property type="protein sequence ID" value="KAK4103780.1"/>
    <property type="molecule type" value="Genomic_DNA"/>
</dbReference>
<protein>
    <submittedName>
        <fullName evidence="2">Uncharacterized protein</fullName>
    </submittedName>
</protein>
<evidence type="ECO:0000256" key="1">
    <source>
        <dbReference type="SAM" id="MobiDB-lite"/>
    </source>
</evidence>
<name>A0AAN6T3I3_9PEZI</name>
<accession>A0AAN6T3I3</accession>
<dbReference type="AlphaFoldDB" id="A0AAN6T3I3"/>
<proteinExistence type="predicted"/>
<evidence type="ECO:0000313" key="3">
    <source>
        <dbReference type="Proteomes" id="UP001305647"/>
    </source>
</evidence>
<reference evidence="2" key="2">
    <citation type="submission" date="2023-05" db="EMBL/GenBank/DDBJ databases">
        <authorList>
            <consortium name="Lawrence Berkeley National Laboratory"/>
            <person name="Steindorff A."/>
            <person name="Hensen N."/>
            <person name="Bonometti L."/>
            <person name="Westerberg I."/>
            <person name="Brannstrom I.O."/>
            <person name="Guillou S."/>
            <person name="Cros-Aarteil S."/>
            <person name="Calhoun S."/>
            <person name="Haridas S."/>
            <person name="Kuo A."/>
            <person name="Mondo S."/>
            <person name="Pangilinan J."/>
            <person name="Riley R."/>
            <person name="Labutti K."/>
            <person name="Andreopoulos B."/>
            <person name="Lipzen A."/>
            <person name="Chen C."/>
            <person name="Yanf M."/>
            <person name="Daum C."/>
            <person name="Ng V."/>
            <person name="Clum A."/>
            <person name="Ohm R."/>
            <person name="Martin F."/>
            <person name="Silar P."/>
            <person name="Natvig D."/>
            <person name="Lalanne C."/>
            <person name="Gautier V."/>
            <person name="Ament-Velasquez S.L."/>
            <person name="Kruys A."/>
            <person name="Hutchinson M.I."/>
            <person name="Powell A.J."/>
            <person name="Barry K."/>
            <person name="Miller A.N."/>
            <person name="Grigoriev I.V."/>
            <person name="Debuchy R."/>
            <person name="Gladieux P."/>
            <person name="Thoren M.H."/>
            <person name="Johannesson H."/>
        </authorList>
    </citation>
    <scope>NUCLEOTIDE SEQUENCE</scope>
    <source>
        <strain evidence="2">CBS 757.83</strain>
    </source>
</reference>
<dbReference type="Proteomes" id="UP001305647">
    <property type="component" value="Unassembled WGS sequence"/>
</dbReference>
<evidence type="ECO:0000313" key="2">
    <source>
        <dbReference type="EMBL" id="KAK4103780.1"/>
    </source>
</evidence>
<reference evidence="2" key="1">
    <citation type="journal article" date="2023" name="Mol. Phylogenet. Evol.">
        <title>Genome-scale phylogeny and comparative genomics of the fungal order Sordariales.</title>
        <authorList>
            <person name="Hensen N."/>
            <person name="Bonometti L."/>
            <person name="Westerberg I."/>
            <person name="Brannstrom I.O."/>
            <person name="Guillou S."/>
            <person name="Cros-Aarteil S."/>
            <person name="Calhoun S."/>
            <person name="Haridas S."/>
            <person name="Kuo A."/>
            <person name="Mondo S."/>
            <person name="Pangilinan J."/>
            <person name="Riley R."/>
            <person name="LaButti K."/>
            <person name="Andreopoulos B."/>
            <person name="Lipzen A."/>
            <person name="Chen C."/>
            <person name="Yan M."/>
            <person name="Daum C."/>
            <person name="Ng V."/>
            <person name="Clum A."/>
            <person name="Steindorff A."/>
            <person name="Ohm R.A."/>
            <person name="Martin F."/>
            <person name="Silar P."/>
            <person name="Natvig D.O."/>
            <person name="Lalanne C."/>
            <person name="Gautier V."/>
            <person name="Ament-Velasquez S.L."/>
            <person name="Kruys A."/>
            <person name="Hutchinson M.I."/>
            <person name="Powell A.J."/>
            <person name="Barry K."/>
            <person name="Miller A.N."/>
            <person name="Grigoriev I.V."/>
            <person name="Debuchy R."/>
            <person name="Gladieux P."/>
            <person name="Hiltunen Thoren M."/>
            <person name="Johannesson H."/>
        </authorList>
    </citation>
    <scope>NUCLEOTIDE SEQUENCE</scope>
    <source>
        <strain evidence="2">CBS 757.83</strain>
    </source>
</reference>